<evidence type="ECO:0000256" key="1">
    <source>
        <dbReference type="ARBA" id="ARBA00002494"/>
    </source>
</evidence>
<feature type="compositionally biased region" description="Low complexity" evidence="10">
    <location>
        <begin position="38"/>
        <end position="51"/>
    </location>
</feature>
<sequence>MSDMTGAGRRAVLAAGAAAAGTAALTGCGNDSSEESGTTAATTTEAAADPTLAADAPAAATHRHRVVLAKTSEIPVRGGKIFAKHKVVVTQPKAGTFKAFSAICTHRGCTVNKVVNGTIDCPCHGSKFHIADGSVAHGPAQRPLPAKHITVKKGSIILD</sequence>
<evidence type="ECO:0000256" key="5">
    <source>
        <dbReference type="ARBA" id="ARBA00023004"/>
    </source>
</evidence>
<comment type="cofactor">
    <cofactor evidence="9">
        <name>[2Fe-2S] cluster</name>
        <dbReference type="ChEBI" id="CHEBI:190135"/>
    </cofactor>
</comment>
<evidence type="ECO:0000256" key="4">
    <source>
        <dbReference type="ARBA" id="ARBA00022723"/>
    </source>
</evidence>
<dbReference type="Proteomes" id="UP001499990">
    <property type="component" value="Unassembled WGS sequence"/>
</dbReference>
<dbReference type="PANTHER" id="PTHR10134">
    <property type="entry name" value="CYTOCHROME B-C1 COMPLEX SUBUNIT RIESKE, MITOCHONDRIAL"/>
    <property type="match status" value="1"/>
</dbReference>
<dbReference type="InterPro" id="IPR005805">
    <property type="entry name" value="Rieske_Fe-S_prot_C"/>
</dbReference>
<dbReference type="InterPro" id="IPR006311">
    <property type="entry name" value="TAT_signal"/>
</dbReference>
<dbReference type="PRINTS" id="PR00162">
    <property type="entry name" value="RIESKE"/>
</dbReference>
<comment type="caution">
    <text evidence="12">The sequence shown here is derived from an EMBL/GenBank/DDBJ whole genome shotgun (WGS) entry which is preliminary data.</text>
</comment>
<evidence type="ECO:0000313" key="13">
    <source>
        <dbReference type="Proteomes" id="UP001499990"/>
    </source>
</evidence>
<dbReference type="Pfam" id="PF00355">
    <property type="entry name" value="Rieske"/>
    <property type="match status" value="1"/>
</dbReference>
<dbReference type="Gene3D" id="2.102.10.10">
    <property type="entry name" value="Rieske [2Fe-2S] iron-sulphur domain"/>
    <property type="match status" value="1"/>
</dbReference>
<dbReference type="InterPro" id="IPR017941">
    <property type="entry name" value="Rieske_2Fe-2S"/>
</dbReference>
<dbReference type="SUPFAM" id="SSF50022">
    <property type="entry name" value="ISP domain"/>
    <property type="match status" value="1"/>
</dbReference>
<evidence type="ECO:0000256" key="8">
    <source>
        <dbReference type="ARBA" id="ARBA00029586"/>
    </source>
</evidence>
<evidence type="ECO:0000256" key="7">
    <source>
        <dbReference type="ARBA" id="ARBA00023157"/>
    </source>
</evidence>
<evidence type="ECO:0000256" key="3">
    <source>
        <dbReference type="ARBA" id="ARBA00022714"/>
    </source>
</evidence>
<dbReference type="EMBL" id="BAAAYL010000001">
    <property type="protein sequence ID" value="GAA3369572.1"/>
    <property type="molecule type" value="Genomic_DNA"/>
</dbReference>
<keyword evidence="13" id="KW-1185">Reference proteome</keyword>
<dbReference type="CDD" id="cd03467">
    <property type="entry name" value="Rieske"/>
    <property type="match status" value="1"/>
</dbReference>
<feature type="region of interest" description="Disordered" evidence="10">
    <location>
        <begin position="28"/>
        <end position="51"/>
    </location>
</feature>
<keyword evidence="3" id="KW-0001">2Fe-2S</keyword>
<protein>
    <recommendedName>
        <fullName evidence="2">Cytochrome bc1 complex Rieske iron-sulfur subunit</fullName>
    </recommendedName>
    <alternativeName>
        <fullName evidence="8">Cytochrome bc1 reductase complex subunit QcrA</fullName>
    </alternativeName>
</protein>
<comment type="function">
    <text evidence="1">Iron-sulfur subunit of the cytochrome bc1 complex, an essential component of the respiratory electron transport chain required for ATP synthesis. The bc1 complex catalyzes the oxidation of menaquinol and the reduction of cytochrome c in the respiratory chain. The bc1 complex operates through a Q-cycle mechanism that couples electron transfer to generation of the proton gradient that drives ATP synthesis.</text>
</comment>
<dbReference type="PROSITE" id="PS51296">
    <property type="entry name" value="RIESKE"/>
    <property type="match status" value="1"/>
</dbReference>
<evidence type="ECO:0000259" key="11">
    <source>
        <dbReference type="PROSITE" id="PS51296"/>
    </source>
</evidence>
<evidence type="ECO:0000256" key="2">
    <source>
        <dbReference type="ARBA" id="ARBA00015816"/>
    </source>
</evidence>
<keyword evidence="7" id="KW-1015">Disulfide bond</keyword>
<evidence type="ECO:0000256" key="6">
    <source>
        <dbReference type="ARBA" id="ARBA00023014"/>
    </source>
</evidence>
<keyword evidence="5" id="KW-0408">Iron</keyword>
<organism evidence="12 13">
    <name type="scientific">Streptomyces sannanensis</name>
    <dbReference type="NCBI Taxonomy" id="285536"/>
    <lineage>
        <taxon>Bacteria</taxon>
        <taxon>Bacillati</taxon>
        <taxon>Actinomycetota</taxon>
        <taxon>Actinomycetes</taxon>
        <taxon>Kitasatosporales</taxon>
        <taxon>Streptomycetaceae</taxon>
        <taxon>Streptomyces</taxon>
    </lineage>
</organism>
<keyword evidence="4" id="KW-0479">Metal-binding</keyword>
<keyword evidence="6" id="KW-0411">Iron-sulfur</keyword>
<reference evidence="13" key="1">
    <citation type="journal article" date="2019" name="Int. J. Syst. Evol. Microbiol.">
        <title>The Global Catalogue of Microorganisms (GCM) 10K type strain sequencing project: providing services to taxonomists for standard genome sequencing and annotation.</title>
        <authorList>
            <consortium name="The Broad Institute Genomics Platform"/>
            <consortium name="The Broad Institute Genome Sequencing Center for Infectious Disease"/>
            <person name="Wu L."/>
            <person name="Ma J."/>
        </authorList>
    </citation>
    <scope>NUCLEOTIDE SEQUENCE [LARGE SCALE GENOMIC DNA]</scope>
    <source>
        <strain evidence="13">JCM 9651</strain>
    </source>
</reference>
<dbReference type="PROSITE" id="PS51318">
    <property type="entry name" value="TAT"/>
    <property type="match status" value="1"/>
</dbReference>
<dbReference type="InterPro" id="IPR036922">
    <property type="entry name" value="Rieske_2Fe-2S_sf"/>
</dbReference>
<gene>
    <name evidence="12" type="ORF">GCM10020367_12820</name>
</gene>
<name>A0ABP6S6Y1_9ACTN</name>
<dbReference type="InterPro" id="IPR014349">
    <property type="entry name" value="Rieske_Fe-S_prot"/>
</dbReference>
<evidence type="ECO:0000256" key="9">
    <source>
        <dbReference type="ARBA" id="ARBA00034078"/>
    </source>
</evidence>
<evidence type="ECO:0000256" key="10">
    <source>
        <dbReference type="SAM" id="MobiDB-lite"/>
    </source>
</evidence>
<accession>A0ABP6S6Y1</accession>
<feature type="domain" description="Rieske" evidence="11">
    <location>
        <begin position="66"/>
        <end position="158"/>
    </location>
</feature>
<evidence type="ECO:0000313" key="12">
    <source>
        <dbReference type="EMBL" id="GAA3369572.1"/>
    </source>
</evidence>
<dbReference type="RefSeq" id="WP_425586160.1">
    <property type="nucleotide sequence ID" value="NZ_BAAAYL010000001.1"/>
</dbReference>
<proteinExistence type="predicted"/>